<dbReference type="EMBL" id="JARBDR010000342">
    <property type="protein sequence ID" value="KAJ8314042.1"/>
    <property type="molecule type" value="Genomic_DNA"/>
</dbReference>
<evidence type="ECO:0000256" key="6">
    <source>
        <dbReference type="SAM" id="Coils"/>
    </source>
</evidence>
<feature type="compositionally biased region" description="Basic and acidic residues" evidence="7">
    <location>
        <begin position="48"/>
        <end position="58"/>
    </location>
</feature>
<keyword evidence="6" id="KW-0175">Coiled coil</keyword>
<evidence type="ECO:0000256" key="2">
    <source>
        <dbReference type="ARBA" id="ARBA00022679"/>
    </source>
</evidence>
<keyword evidence="2" id="KW-0808">Transferase</keyword>
<keyword evidence="5" id="KW-0067">ATP-binding</keyword>
<feature type="compositionally biased region" description="Polar residues" evidence="7">
    <location>
        <begin position="67"/>
        <end position="77"/>
    </location>
</feature>
<proteinExistence type="predicted"/>
<evidence type="ECO:0000256" key="5">
    <source>
        <dbReference type="ARBA" id="ARBA00022840"/>
    </source>
</evidence>
<protein>
    <submittedName>
        <fullName evidence="8">Uncharacterized protein</fullName>
    </submittedName>
</protein>
<evidence type="ECO:0000256" key="1">
    <source>
        <dbReference type="ARBA" id="ARBA00022527"/>
    </source>
</evidence>
<feature type="region of interest" description="Disordered" evidence="7">
    <location>
        <begin position="23"/>
        <end position="132"/>
    </location>
</feature>
<dbReference type="PANTHER" id="PTHR22974">
    <property type="entry name" value="MIXED LINEAGE PROTEIN KINASE"/>
    <property type="match status" value="1"/>
</dbReference>
<dbReference type="Proteomes" id="UP001217089">
    <property type="component" value="Unassembled WGS sequence"/>
</dbReference>
<feature type="compositionally biased region" description="Low complexity" evidence="7">
    <location>
        <begin position="26"/>
        <end position="35"/>
    </location>
</feature>
<keyword evidence="3" id="KW-0547">Nucleotide-binding</keyword>
<sequence>MPYQHIFYFQPLNINLPQDSKEVKENSNLSAGSAEAAEESHILTAVHTPEKQVKTPSERKRKRKATSDNSESNTPKSNRPEANGKKINEYFKNQQSPSRSSNLQTIGTKSPSPQGMPYSYTAPSPSNLSNSDSMGYPPLPLFYCKAIQTELTQHQLSAIESKSTTDMEQKDSRIDELHRSLLVKKTTRQKSMENRLRLGQFVTQRQGATFVENWVDGWAFTDLMKLSLAEFYEQDEILKLRQASLKKEDADVQIELEKLERERNLHIRELKRIHNEDNSRFKEHPILNDRYLLLNLLGKGGFSEVHKILYSVRIL</sequence>
<evidence type="ECO:0000256" key="3">
    <source>
        <dbReference type="ARBA" id="ARBA00022741"/>
    </source>
</evidence>
<reference evidence="8 9" key="1">
    <citation type="submission" date="2022-12" db="EMBL/GenBank/DDBJ databases">
        <title>Chromosome-level genome of Tegillarca granosa.</title>
        <authorList>
            <person name="Kim J."/>
        </authorList>
    </citation>
    <scope>NUCLEOTIDE SEQUENCE [LARGE SCALE GENOMIC DNA]</scope>
    <source>
        <strain evidence="8">Teg-2019</strain>
        <tissue evidence="8">Adductor muscle</tissue>
    </source>
</reference>
<dbReference type="PANTHER" id="PTHR22974:SF23">
    <property type="entry name" value="TOUSLED-LIKE KINASE, ISOFORM G"/>
    <property type="match status" value="1"/>
</dbReference>
<evidence type="ECO:0000313" key="9">
    <source>
        <dbReference type="Proteomes" id="UP001217089"/>
    </source>
</evidence>
<keyword evidence="4" id="KW-0418">Kinase</keyword>
<gene>
    <name evidence="8" type="ORF">KUTeg_008603</name>
</gene>
<name>A0ABQ9FC90_TEGGR</name>
<organism evidence="8 9">
    <name type="scientific">Tegillarca granosa</name>
    <name type="common">Malaysian cockle</name>
    <name type="synonym">Anadara granosa</name>
    <dbReference type="NCBI Taxonomy" id="220873"/>
    <lineage>
        <taxon>Eukaryota</taxon>
        <taxon>Metazoa</taxon>
        <taxon>Spiralia</taxon>
        <taxon>Lophotrochozoa</taxon>
        <taxon>Mollusca</taxon>
        <taxon>Bivalvia</taxon>
        <taxon>Autobranchia</taxon>
        <taxon>Pteriomorphia</taxon>
        <taxon>Arcoida</taxon>
        <taxon>Arcoidea</taxon>
        <taxon>Arcidae</taxon>
        <taxon>Tegillarca</taxon>
    </lineage>
</organism>
<keyword evidence="1" id="KW-0723">Serine/threonine-protein kinase</keyword>
<feature type="compositionally biased region" description="Polar residues" evidence="7">
    <location>
        <begin position="121"/>
        <end position="132"/>
    </location>
</feature>
<feature type="compositionally biased region" description="Polar residues" evidence="7">
    <location>
        <begin position="91"/>
        <end position="113"/>
    </location>
</feature>
<evidence type="ECO:0000313" key="8">
    <source>
        <dbReference type="EMBL" id="KAJ8314042.1"/>
    </source>
</evidence>
<keyword evidence="9" id="KW-1185">Reference proteome</keyword>
<evidence type="ECO:0000256" key="7">
    <source>
        <dbReference type="SAM" id="MobiDB-lite"/>
    </source>
</evidence>
<feature type="compositionally biased region" description="Basic and acidic residues" evidence="7">
    <location>
        <begin position="78"/>
        <end position="89"/>
    </location>
</feature>
<accession>A0ABQ9FC90</accession>
<evidence type="ECO:0000256" key="4">
    <source>
        <dbReference type="ARBA" id="ARBA00022777"/>
    </source>
</evidence>
<feature type="coiled-coil region" evidence="6">
    <location>
        <begin position="242"/>
        <end position="276"/>
    </location>
</feature>
<comment type="caution">
    <text evidence="8">The sequence shown here is derived from an EMBL/GenBank/DDBJ whole genome shotgun (WGS) entry which is preliminary data.</text>
</comment>